<protein>
    <submittedName>
        <fullName evidence="3">Flavodoxin domain-containing protein</fullName>
    </submittedName>
</protein>
<dbReference type="EMBL" id="LT629710">
    <property type="protein sequence ID" value="SDP38222.1"/>
    <property type="molecule type" value="Genomic_DNA"/>
</dbReference>
<evidence type="ECO:0000259" key="2">
    <source>
        <dbReference type="PROSITE" id="PS50902"/>
    </source>
</evidence>
<dbReference type="AlphaFoldDB" id="A0A1H0S8W4"/>
<proteinExistence type="predicted"/>
<dbReference type="PROSITE" id="PS00201">
    <property type="entry name" value="FLAVODOXIN"/>
    <property type="match status" value="1"/>
</dbReference>
<dbReference type="Proteomes" id="UP000198741">
    <property type="component" value="Chromosome I"/>
</dbReference>
<reference evidence="3 4" key="1">
    <citation type="submission" date="2016-10" db="EMBL/GenBank/DDBJ databases">
        <authorList>
            <person name="de Groot N.N."/>
        </authorList>
    </citation>
    <scope>NUCLEOTIDE SEQUENCE [LARGE SCALE GENOMIC DNA]</scope>
    <source>
        <strain evidence="4">P4-7,KCTC 19426,CECT 7604</strain>
    </source>
</reference>
<keyword evidence="4" id="KW-1185">Reference proteome</keyword>
<dbReference type="PROSITE" id="PS50902">
    <property type="entry name" value="FLAVODOXIN_LIKE"/>
    <property type="match status" value="1"/>
</dbReference>
<dbReference type="Gene3D" id="3.40.50.360">
    <property type="match status" value="1"/>
</dbReference>
<feature type="region of interest" description="Disordered" evidence="1">
    <location>
        <begin position="62"/>
        <end position="87"/>
    </location>
</feature>
<sequence length="185" mass="20158">MHIVVVYESMFGNTRQVAEAIADSIRPVHSVWCQPVGSADPTIVSTADLLIIGAPTHAWSLSRPTTRQGAADQASEPDSHKQLEPDATGIGLREWLEREDPLPSRAAVFDTRRNISPLLSGRAGRAIKHLLHQHGVKVVAGPVSFLVDADNQLVPGELERAASWGREITAHIEPLVLRGHRDDLL</sequence>
<gene>
    <name evidence="3" type="ORF">SAMN04515671_3966</name>
</gene>
<evidence type="ECO:0000313" key="3">
    <source>
        <dbReference type="EMBL" id="SDP38222.1"/>
    </source>
</evidence>
<dbReference type="InterPro" id="IPR001226">
    <property type="entry name" value="Flavodoxin_CS"/>
</dbReference>
<feature type="domain" description="Flavodoxin-like" evidence="2">
    <location>
        <begin position="3"/>
        <end position="169"/>
    </location>
</feature>
<dbReference type="SUPFAM" id="SSF52218">
    <property type="entry name" value="Flavoproteins"/>
    <property type="match status" value="1"/>
</dbReference>
<dbReference type="RefSeq" id="WP_090479406.1">
    <property type="nucleotide sequence ID" value="NZ_LT629710.1"/>
</dbReference>
<evidence type="ECO:0000256" key="1">
    <source>
        <dbReference type="SAM" id="MobiDB-lite"/>
    </source>
</evidence>
<dbReference type="GO" id="GO:0009055">
    <property type="term" value="F:electron transfer activity"/>
    <property type="evidence" value="ECO:0007669"/>
    <property type="project" value="InterPro"/>
</dbReference>
<organism evidence="3 4">
    <name type="scientific">Nakamurella panacisegetis</name>
    <dbReference type="NCBI Taxonomy" id="1090615"/>
    <lineage>
        <taxon>Bacteria</taxon>
        <taxon>Bacillati</taxon>
        <taxon>Actinomycetota</taxon>
        <taxon>Actinomycetes</taxon>
        <taxon>Nakamurellales</taxon>
        <taxon>Nakamurellaceae</taxon>
        <taxon>Nakamurella</taxon>
    </lineage>
</organism>
<dbReference type="InterPro" id="IPR026816">
    <property type="entry name" value="Flavodoxin_dom"/>
</dbReference>
<dbReference type="GO" id="GO:0010181">
    <property type="term" value="F:FMN binding"/>
    <property type="evidence" value="ECO:0007669"/>
    <property type="project" value="InterPro"/>
</dbReference>
<dbReference type="Pfam" id="PF12724">
    <property type="entry name" value="Flavodoxin_5"/>
    <property type="match status" value="1"/>
</dbReference>
<accession>A0A1H0S8W4</accession>
<name>A0A1H0S8W4_9ACTN</name>
<dbReference type="InterPro" id="IPR029039">
    <property type="entry name" value="Flavoprotein-like_sf"/>
</dbReference>
<dbReference type="OrthoDB" id="3253043at2"/>
<dbReference type="STRING" id="1090615.SAMN04515671_3966"/>
<evidence type="ECO:0000313" key="4">
    <source>
        <dbReference type="Proteomes" id="UP000198741"/>
    </source>
</evidence>
<dbReference type="InterPro" id="IPR008254">
    <property type="entry name" value="Flavodoxin/NO_synth"/>
</dbReference>